<accession>A0A0L8I048</accession>
<evidence type="ECO:0000313" key="1">
    <source>
        <dbReference type="EMBL" id="KOF94799.1"/>
    </source>
</evidence>
<proteinExistence type="predicted"/>
<protein>
    <submittedName>
        <fullName evidence="1">Uncharacterized protein</fullName>
    </submittedName>
</protein>
<organism evidence="1">
    <name type="scientific">Octopus bimaculoides</name>
    <name type="common">California two-spotted octopus</name>
    <dbReference type="NCBI Taxonomy" id="37653"/>
    <lineage>
        <taxon>Eukaryota</taxon>
        <taxon>Metazoa</taxon>
        <taxon>Spiralia</taxon>
        <taxon>Lophotrochozoa</taxon>
        <taxon>Mollusca</taxon>
        <taxon>Cephalopoda</taxon>
        <taxon>Coleoidea</taxon>
        <taxon>Octopodiformes</taxon>
        <taxon>Octopoda</taxon>
        <taxon>Incirrata</taxon>
        <taxon>Octopodidae</taxon>
        <taxon>Octopus</taxon>
    </lineage>
</organism>
<gene>
    <name evidence="1" type="ORF">OCBIM_22000621mg</name>
</gene>
<name>A0A0L8I048_OCTBM</name>
<reference evidence="1" key="1">
    <citation type="submission" date="2015-07" db="EMBL/GenBank/DDBJ databases">
        <title>MeaNS - Measles Nucleotide Surveillance Program.</title>
        <authorList>
            <person name="Tran T."/>
            <person name="Druce J."/>
        </authorList>
    </citation>
    <scope>NUCLEOTIDE SEQUENCE</scope>
    <source>
        <strain evidence="1">UCB-OBI-ISO-001</strain>
        <tissue evidence="1">Gonad</tissue>
    </source>
</reference>
<dbReference type="AlphaFoldDB" id="A0A0L8I048"/>
<dbReference type="EMBL" id="KQ416870">
    <property type="protein sequence ID" value="KOF94799.1"/>
    <property type="molecule type" value="Genomic_DNA"/>
</dbReference>
<sequence>MVIVKHVSFSHRSGEQIIYGDSIHPYKTGKTLIHPTLCVRLVSEAVGIHTDF</sequence>